<dbReference type="InterPro" id="IPR017438">
    <property type="entry name" value="ATP-NAD_kinase_N"/>
</dbReference>
<dbReference type="GO" id="GO:0046872">
    <property type="term" value="F:metal ion binding"/>
    <property type="evidence" value="ECO:0007669"/>
    <property type="project" value="UniProtKB-UniRule"/>
</dbReference>
<dbReference type="Pfam" id="PF01513">
    <property type="entry name" value="NAD_kinase"/>
    <property type="match status" value="1"/>
</dbReference>
<dbReference type="HAMAP" id="MF_00361">
    <property type="entry name" value="NAD_kinase"/>
    <property type="match status" value="1"/>
</dbReference>
<evidence type="ECO:0000256" key="1">
    <source>
        <dbReference type="ARBA" id="ARBA00022490"/>
    </source>
</evidence>
<dbReference type="GO" id="GO:0005737">
    <property type="term" value="C:cytoplasm"/>
    <property type="evidence" value="ECO:0007669"/>
    <property type="project" value="UniProtKB-SubCell"/>
</dbReference>
<reference evidence="11" key="1">
    <citation type="submission" date="2016-10" db="EMBL/GenBank/DDBJ databases">
        <authorList>
            <person name="Varghese N."/>
            <person name="Submissions S."/>
        </authorList>
    </citation>
    <scope>NUCLEOTIDE SEQUENCE [LARGE SCALE GENOMIC DNA]</scope>
    <source>
        <strain evidence="11">DSM 23317</strain>
    </source>
</reference>
<feature type="binding site" evidence="9">
    <location>
        <begin position="210"/>
        <end position="211"/>
    </location>
    <ligand>
        <name>NAD(+)</name>
        <dbReference type="ChEBI" id="CHEBI:57540"/>
    </ligand>
</feature>
<keyword evidence="6 9" id="KW-0521">NADP</keyword>
<dbReference type="Gene3D" id="3.40.50.10330">
    <property type="entry name" value="Probable inorganic polyphosphate/atp-NAD kinase, domain 1"/>
    <property type="match status" value="1"/>
</dbReference>
<keyword evidence="11" id="KW-1185">Reference proteome</keyword>
<keyword evidence="2 9" id="KW-0808">Transferase</keyword>
<dbReference type="Proteomes" id="UP000199527">
    <property type="component" value="Unassembled WGS sequence"/>
</dbReference>
<comment type="subcellular location">
    <subcellularLocation>
        <location evidence="9">Cytoplasm</location>
    </subcellularLocation>
</comment>
<dbReference type="InterPro" id="IPR016064">
    <property type="entry name" value="NAD/diacylglycerol_kinase_sf"/>
</dbReference>
<evidence type="ECO:0000256" key="6">
    <source>
        <dbReference type="ARBA" id="ARBA00022857"/>
    </source>
</evidence>
<evidence type="ECO:0000256" key="4">
    <source>
        <dbReference type="ARBA" id="ARBA00022777"/>
    </source>
</evidence>
<dbReference type="NCBIfam" id="NF002893">
    <property type="entry name" value="PRK03378.1"/>
    <property type="match status" value="1"/>
</dbReference>
<dbReference type="PANTHER" id="PTHR20275:SF0">
    <property type="entry name" value="NAD KINASE"/>
    <property type="match status" value="1"/>
</dbReference>
<name>A0A1G8PWZ5_9GAMM</name>
<dbReference type="EMBL" id="FNEM01000004">
    <property type="protein sequence ID" value="SDI96953.1"/>
    <property type="molecule type" value="Genomic_DNA"/>
</dbReference>
<dbReference type="Pfam" id="PF20143">
    <property type="entry name" value="NAD_kinase_C"/>
    <property type="match status" value="1"/>
</dbReference>
<feature type="binding site" evidence="9">
    <location>
        <position position="238"/>
    </location>
    <ligand>
        <name>NAD(+)</name>
        <dbReference type="ChEBI" id="CHEBI:57540"/>
    </ligand>
</feature>
<feature type="binding site" evidence="9">
    <location>
        <position position="312"/>
    </location>
    <ligand>
        <name>NAD(+)</name>
        <dbReference type="ChEBI" id="CHEBI:57540"/>
    </ligand>
</feature>
<organism evidence="10 11">
    <name type="scientific">Ferrimonas sediminum</name>
    <dbReference type="NCBI Taxonomy" id="718193"/>
    <lineage>
        <taxon>Bacteria</taxon>
        <taxon>Pseudomonadati</taxon>
        <taxon>Pseudomonadota</taxon>
        <taxon>Gammaproteobacteria</taxon>
        <taxon>Alteromonadales</taxon>
        <taxon>Ferrimonadaceae</taxon>
        <taxon>Ferrimonas</taxon>
    </lineage>
</organism>
<comment type="similarity">
    <text evidence="9">Belongs to the NAD kinase family.</text>
</comment>
<dbReference type="NCBIfam" id="NF002306">
    <property type="entry name" value="PRK01231.1"/>
    <property type="match status" value="1"/>
</dbReference>
<feature type="binding site" evidence="9">
    <location>
        <begin position="251"/>
        <end position="256"/>
    </location>
    <ligand>
        <name>NAD(+)</name>
        <dbReference type="ChEBI" id="CHEBI:57540"/>
    </ligand>
</feature>
<evidence type="ECO:0000256" key="9">
    <source>
        <dbReference type="HAMAP-Rule" id="MF_00361"/>
    </source>
</evidence>
<feature type="binding site" evidence="9">
    <location>
        <position position="221"/>
    </location>
    <ligand>
        <name>NAD(+)</name>
        <dbReference type="ChEBI" id="CHEBI:57540"/>
    </ligand>
</feature>
<dbReference type="FunFam" id="2.60.200.30:FF:000001">
    <property type="entry name" value="NAD kinase"/>
    <property type="match status" value="1"/>
</dbReference>
<evidence type="ECO:0000256" key="5">
    <source>
        <dbReference type="ARBA" id="ARBA00022840"/>
    </source>
</evidence>
<dbReference type="SUPFAM" id="SSF111331">
    <property type="entry name" value="NAD kinase/diacylglycerol kinase-like"/>
    <property type="match status" value="1"/>
</dbReference>
<evidence type="ECO:0000256" key="2">
    <source>
        <dbReference type="ARBA" id="ARBA00022679"/>
    </source>
</evidence>
<gene>
    <name evidence="9" type="primary">nadK</name>
    <name evidence="10" type="ORF">SAMN04488540_104111</name>
</gene>
<proteinExistence type="inferred from homology"/>
<dbReference type="AlphaFoldDB" id="A0A1G8PWZ5"/>
<dbReference type="InterPro" id="IPR017437">
    <property type="entry name" value="ATP-NAD_kinase_PpnK-typ_C"/>
</dbReference>
<protein>
    <recommendedName>
        <fullName evidence="9">NAD kinase</fullName>
        <ecNumber evidence="9">2.7.1.23</ecNumber>
    </recommendedName>
    <alternativeName>
        <fullName evidence="9">ATP-dependent NAD kinase</fullName>
    </alternativeName>
</protein>
<evidence type="ECO:0000256" key="7">
    <source>
        <dbReference type="ARBA" id="ARBA00023027"/>
    </source>
</evidence>
<dbReference type="GO" id="GO:0006741">
    <property type="term" value="P:NADP+ biosynthetic process"/>
    <property type="evidence" value="ECO:0007669"/>
    <property type="project" value="UniProtKB-UniRule"/>
</dbReference>
<evidence type="ECO:0000256" key="8">
    <source>
        <dbReference type="ARBA" id="ARBA00047925"/>
    </source>
</evidence>
<comment type="function">
    <text evidence="9">Involved in the regulation of the intracellular balance of NAD and NADP, and is a key enzyme in the biosynthesis of NADP. Catalyzes specifically the phosphorylation on 2'-hydroxyl of the adenosine moiety of NAD to yield NADP.</text>
</comment>
<comment type="catalytic activity">
    <reaction evidence="8 9">
        <text>NAD(+) + ATP = ADP + NADP(+) + H(+)</text>
        <dbReference type="Rhea" id="RHEA:18629"/>
        <dbReference type="ChEBI" id="CHEBI:15378"/>
        <dbReference type="ChEBI" id="CHEBI:30616"/>
        <dbReference type="ChEBI" id="CHEBI:57540"/>
        <dbReference type="ChEBI" id="CHEBI:58349"/>
        <dbReference type="ChEBI" id="CHEBI:456216"/>
        <dbReference type="EC" id="2.7.1.23"/>
    </reaction>
</comment>
<accession>A0A1G8PWZ5</accession>
<dbReference type="GO" id="GO:0003951">
    <property type="term" value="F:NAD+ kinase activity"/>
    <property type="evidence" value="ECO:0007669"/>
    <property type="project" value="UniProtKB-UniRule"/>
</dbReference>
<keyword evidence="3 9" id="KW-0547">Nucleotide-binding</keyword>
<comment type="cofactor">
    <cofactor evidence="9">
        <name>a divalent metal cation</name>
        <dbReference type="ChEBI" id="CHEBI:60240"/>
    </cofactor>
</comment>
<evidence type="ECO:0000256" key="3">
    <source>
        <dbReference type="ARBA" id="ARBA00022741"/>
    </source>
</evidence>
<feature type="binding site" evidence="9">
    <location>
        <position position="240"/>
    </location>
    <ligand>
        <name>NAD(+)</name>
        <dbReference type="ChEBI" id="CHEBI:57540"/>
    </ligand>
</feature>
<keyword evidence="1 9" id="KW-0963">Cytoplasm</keyword>
<keyword evidence="4 9" id="KW-0418">Kinase</keyword>
<sequence>MGTDFVTSRANGAISLSAEGFCAFSADADSPEVTNPRSPYIVDLSRVTRHYGAPGGAFRHETNMQTAFKTIGLIGKPRHQGANQTLAQLFYWLNKQGYEVLIESDISKELGCDKAEAVEMIEIGERCDLAIVVGGDGNMLGAARVLARYDVAVLGVNRGNLGFLTDVDPEQFKDTLTKVLSGEFETEQRFLLHTEVHRHGEQKSHNVAVNEAVLHAGKVAHMIDFEVYIDGRFMYSQRADGMIVATPTGSTAYSLSAGGAILTPNLNANILVPMFPHTLSCRPIVVDGDSEITLRASCSSSSPELEISCDSQVTLACLPGDEIRIRKSPYALRLIHPKGYNYFEVLRSKLDWGSKLF</sequence>
<feature type="binding site" evidence="9">
    <location>
        <begin position="136"/>
        <end position="137"/>
    </location>
    <ligand>
        <name>NAD(+)</name>
        <dbReference type="ChEBI" id="CHEBI:57540"/>
    </ligand>
</feature>
<keyword evidence="7 9" id="KW-0520">NAD</keyword>
<dbReference type="GO" id="GO:0019674">
    <property type="term" value="P:NAD+ metabolic process"/>
    <property type="evidence" value="ECO:0007669"/>
    <property type="project" value="InterPro"/>
</dbReference>
<comment type="caution">
    <text evidence="9">Lacks conserved residue(s) required for the propagation of feature annotation.</text>
</comment>
<dbReference type="InterPro" id="IPR002504">
    <property type="entry name" value="NADK"/>
</dbReference>
<dbReference type="EC" id="2.7.1.23" evidence="9"/>
<dbReference type="PANTHER" id="PTHR20275">
    <property type="entry name" value="NAD KINASE"/>
    <property type="match status" value="1"/>
</dbReference>
<feature type="active site" description="Proton acceptor" evidence="9">
    <location>
        <position position="136"/>
    </location>
</feature>
<evidence type="ECO:0000313" key="10">
    <source>
        <dbReference type="EMBL" id="SDI96953.1"/>
    </source>
</evidence>
<evidence type="ECO:0000313" key="11">
    <source>
        <dbReference type="Proteomes" id="UP000199527"/>
    </source>
</evidence>
<keyword evidence="5 9" id="KW-0067">ATP-binding</keyword>
<dbReference type="Gene3D" id="2.60.200.30">
    <property type="entry name" value="Probable inorganic polyphosphate/atp-NAD kinase, domain 2"/>
    <property type="match status" value="1"/>
</dbReference>
<dbReference type="GO" id="GO:0051287">
    <property type="term" value="F:NAD binding"/>
    <property type="evidence" value="ECO:0007669"/>
    <property type="project" value="UniProtKB-ARBA"/>
</dbReference>
<dbReference type="GO" id="GO:0005524">
    <property type="term" value="F:ATP binding"/>
    <property type="evidence" value="ECO:0007669"/>
    <property type="project" value="UniProtKB-KW"/>
</dbReference>